<dbReference type="KEGG" id="orz:FNH13_04795"/>
<feature type="transmembrane region" description="Helical" evidence="7">
    <location>
        <begin position="76"/>
        <end position="101"/>
    </location>
</feature>
<dbReference type="PANTHER" id="PTHR22773">
    <property type="entry name" value="NADH DEHYDROGENASE"/>
    <property type="match status" value="1"/>
</dbReference>
<feature type="transmembrane region" description="Helical" evidence="7">
    <location>
        <begin position="113"/>
        <end position="134"/>
    </location>
</feature>
<dbReference type="OrthoDB" id="9811718at2"/>
<reference evidence="9 10" key="1">
    <citation type="submission" date="2019-07" db="EMBL/GenBank/DDBJ databases">
        <title>complete genome sequencing of Ornithinimicrobium sp. H23M54.</title>
        <authorList>
            <person name="Bae J.-W."/>
            <person name="Lee S.-Y."/>
        </authorList>
    </citation>
    <scope>NUCLEOTIDE SEQUENCE [LARGE SCALE GENOMIC DNA]</scope>
    <source>
        <strain evidence="9 10">H23M54</strain>
    </source>
</reference>
<evidence type="ECO:0000256" key="7">
    <source>
        <dbReference type="SAM" id="Phobius"/>
    </source>
</evidence>
<feature type="transmembrane region" description="Helical" evidence="7">
    <location>
        <begin position="385"/>
        <end position="409"/>
    </location>
</feature>
<feature type="transmembrane region" description="Helical" evidence="7">
    <location>
        <begin position="172"/>
        <end position="198"/>
    </location>
</feature>
<dbReference type="InterPro" id="IPR001750">
    <property type="entry name" value="ND/Mrp_TM"/>
</dbReference>
<evidence type="ECO:0000259" key="8">
    <source>
        <dbReference type="Pfam" id="PF00361"/>
    </source>
</evidence>
<feature type="compositionally biased region" description="Low complexity" evidence="6">
    <location>
        <begin position="479"/>
        <end position="505"/>
    </location>
</feature>
<keyword evidence="3 7" id="KW-1133">Transmembrane helix</keyword>
<feature type="transmembrane region" description="Helical" evidence="7">
    <location>
        <begin position="421"/>
        <end position="441"/>
    </location>
</feature>
<sequence>MTLELNFAALWPVLAPAFAAIAVLVLDIAWPRARTAHLWLAAAGLVGGGLATIPALTQSPGDVAGAFCLPSGTCLYAASSLSAGLQLLALGSALVVLVLTWSQWGRAGRGSGTSAPTVVLVALFLAATAGVVAVPAARDLGTLLVALELATLPVVGLVALERRASRHAGAVAGAVALLTTSLVSFALLALGAALWVAATGTALLDPVAAAEAAAVPERSALLLLSAVLVLAGLGFKLSTVPFHAWTPLTYASAPLPVTTYLAGTSKVAALGGMIVLVQALAGTSSFALVAVAVLAALTMTLGNTMALRQDDLVHLLAWSAVAQAGWLMLPLASLSSRAVHAAGGYLAVYVVATVLAFVVVIAVAQRPGGGTALADHRTLSRRQPLTAAALGLALLTLAGLPPAIIGLVAKVVVLRPVAADGTWWLLVVAALNIALGIAVYVRWLAALIERVPAGAEVVPVGAEPLPVGAERAPTDAERAPAGAEPIPGGAEPIPAGAETASAESAGAEDDAGSVLDHTLPTTHSRTTAAPAHAAYVMPWTHRVLIGVLAALLLLGSIAPVGIF</sequence>
<evidence type="ECO:0000256" key="4">
    <source>
        <dbReference type="ARBA" id="ARBA00023136"/>
    </source>
</evidence>
<keyword evidence="9" id="KW-0830">Ubiquinone</keyword>
<evidence type="ECO:0000256" key="2">
    <source>
        <dbReference type="ARBA" id="ARBA00022692"/>
    </source>
</evidence>
<dbReference type="EMBL" id="CP041616">
    <property type="protein sequence ID" value="QDO87747.1"/>
    <property type="molecule type" value="Genomic_DNA"/>
</dbReference>
<dbReference type="Proteomes" id="UP000315395">
    <property type="component" value="Chromosome"/>
</dbReference>
<evidence type="ECO:0000256" key="3">
    <source>
        <dbReference type="ARBA" id="ARBA00022989"/>
    </source>
</evidence>
<dbReference type="Pfam" id="PF00361">
    <property type="entry name" value="Proton_antipo_M"/>
    <property type="match status" value="1"/>
</dbReference>
<feature type="region of interest" description="Disordered" evidence="6">
    <location>
        <begin position="466"/>
        <end position="511"/>
    </location>
</feature>
<evidence type="ECO:0000256" key="5">
    <source>
        <dbReference type="RuleBase" id="RU000320"/>
    </source>
</evidence>
<name>A0A516G8A1_9MICO</name>
<evidence type="ECO:0000256" key="1">
    <source>
        <dbReference type="ARBA" id="ARBA00004127"/>
    </source>
</evidence>
<feature type="transmembrane region" description="Helical" evidence="7">
    <location>
        <begin position="218"/>
        <end position="235"/>
    </location>
</feature>
<evidence type="ECO:0000256" key="6">
    <source>
        <dbReference type="SAM" id="MobiDB-lite"/>
    </source>
</evidence>
<keyword evidence="2 5" id="KW-0812">Transmembrane</keyword>
<feature type="transmembrane region" description="Helical" evidence="7">
    <location>
        <begin position="140"/>
        <end position="160"/>
    </location>
</feature>
<comment type="subcellular location">
    <subcellularLocation>
        <location evidence="1">Endomembrane system</location>
        <topology evidence="1">Multi-pass membrane protein</topology>
    </subcellularLocation>
    <subcellularLocation>
        <location evidence="5">Membrane</location>
        <topology evidence="5">Multi-pass membrane protein</topology>
    </subcellularLocation>
</comment>
<feature type="transmembrane region" description="Helical" evidence="7">
    <location>
        <begin position="344"/>
        <end position="364"/>
    </location>
</feature>
<accession>A0A516G8A1</accession>
<feature type="transmembrane region" description="Helical" evidence="7">
    <location>
        <begin position="543"/>
        <end position="562"/>
    </location>
</feature>
<keyword evidence="4 7" id="KW-0472">Membrane</keyword>
<gene>
    <name evidence="9" type="ORF">FNH13_04795</name>
</gene>
<dbReference type="GO" id="GO:0016020">
    <property type="term" value="C:membrane"/>
    <property type="evidence" value="ECO:0007669"/>
    <property type="project" value="UniProtKB-SubCell"/>
</dbReference>
<proteinExistence type="predicted"/>
<feature type="transmembrane region" description="Helical" evidence="7">
    <location>
        <begin position="38"/>
        <end position="56"/>
    </location>
</feature>
<dbReference type="AlphaFoldDB" id="A0A516G8A1"/>
<dbReference type="RefSeq" id="WP_143782424.1">
    <property type="nucleotide sequence ID" value="NZ_CP041616.1"/>
</dbReference>
<dbReference type="GO" id="GO:0012505">
    <property type="term" value="C:endomembrane system"/>
    <property type="evidence" value="ECO:0007669"/>
    <property type="project" value="UniProtKB-SubCell"/>
</dbReference>
<organism evidence="9 10">
    <name type="scientific">Ornithinimicrobium ciconiae</name>
    <dbReference type="NCBI Taxonomy" id="2594265"/>
    <lineage>
        <taxon>Bacteria</taxon>
        <taxon>Bacillati</taxon>
        <taxon>Actinomycetota</taxon>
        <taxon>Actinomycetes</taxon>
        <taxon>Micrococcales</taxon>
        <taxon>Ornithinimicrobiaceae</taxon>
        <taxon>Ornithinimicrobium</taxon>
    </lineage>
</organism>
<feature type="transmembrane region" description="Helical" evidence="7">
    <location>
        <begin position="274"/>
        <end position="300"/>
    </location>
</feature>
<evidence type="ECO:0000313" key="10">
    <source>
        <dbReference type="Proteomes" id="UP000315395"/>
    </source>
</evidence>
<feature type="transmembrane region" description="Helical" evidence="7">
    <location>
        <begin position="6"/>
        <end position="26"/>
    </location>
</feature>
<feature type="domain" description="NADH:quinone oxidoreductase/Mrp antiporter transmembrane" evidence="8">
    <location>
        <begin position="137"/>
        <end position="432"/>
    </location>
</feature>
<protein>
    <submittedName>
        <fullName evidence="9">NADH/ubiquinone/plastoquinone</fullName>
    </submittedName>
</protein>
<keyword evidence="10" id="KW-1185">Reference proteome</keyword>
<evidence type="ECO:0000313" key="9">
    <source>
        <dbReference type="EMBL" id="QDO87747.1"/>
    </source>
</evidence>